<dbReference type="EMBL" id="FPHM01000160">
    <property type="protein sequence ID" value="SFV70532.1"/>
    <property type="molecule type" value="Genomic_DNA"/>
</dbReference>
<evidence type="ECO:0000313" key="1">
    <source>
        <dbReference type="EMBL" id="SFV70532.1"/>
    </source>
</evidence>
<dbReference type="InterPro" id="IPR036249">
    <property type="entry name" value="Thioredoxin-like_sf"/>
</dbReference>
<accession>A0A1W1CXZ1</accession>
<dbReference type="Gene3D" id="3.40.30.10">
    <property type="entry name" value="Glutaredoxin"/>
    <property type="match status" value="1"/>
</dbReference>
<protein>
    <recommendedName>
        <fullName evidence="2">Thioredoxin-like fold domain-containing protein</fullName>
    </recommendedName>
</protein>
<dbReference type="PROSITE" id="PS00194">
    <property type="entry name" value="THIOREDOXIN_1"/>
    <property type="match status" value="1"/>
</dbReference>
<dbReference type="SUPFAM" id="SSF52833">
    <property type="entry name" value="Thioredoxin-like"/>
    <property type="match status" value="1"/>
</dbReference>
<dbReference type="InterPro" id="IPR017937">
    <property type="entry name" value="Thioredoxin_CS"/>
</dbReference>
<proteinExistence type="predicted"/>
<name>A0A1W1CXZ1_9ZZZZ</name>
<dbReference type="PROSITE" id="PS51257">
    <property type="entry name" value="PROKAR_LIPOPROTEIN"/>
    <property type="match status" value="1"/>
</dbReference>
<sequence>MTVIKYLGLLFMIFFLASCFSTKDEKSTKKIIVPDKINILFVTQPNCPSCDKLEKTMKLEKPKALLDKYFTIKKLYYGEKIPDGLPSPNGTPTVYFLGANNEVLVEPLIGEKNQKELLEFLEDALYEFKNTYHVDLIEKYKENNESNTTKLTINT</sequence>
<gene>
    <name evidence="1" type="ORF">MNB_SV-13-1320</name>
</gene>
<organism evidence="1">
    <name type="scientific">hydrothermal vent metagenome</name>
    <dbReference type="NCBI Taxonomy" id="652676"/>
    <lineage>
        <taxon>unclassified sequences</taxon>
        <taxon>metagenomes</taxon>
        <taxon>ecological metagenomes</taxon>
    </lineage>
</organism>
<reference evidence="1" key="1">
    <citation type="submission" date="2016-10" db="EMBL/GenBank/DDBJ databases">
        <authorList>
            <person name="de Groot N.N."/>
        </authorList>
    </citation>
    <scope>NUCLEOTIDE SEQUENCE</scope>
</reference>
<evidence type="ECO:0008006" key="2">
    <source>
        <dbReference type="Google" id="ProtNLM"/>
    </source>
</evidence>
<dbReference type="AlphaFoldDB" id="A0A1W1CXZ1"/>